<gene>
    <name evidence="1" type="ORF">L2Y54_09500</name>
</gene>
<evidence type="ECO:0000313" key="1">
    <source>
        <dbReference type="EMBL" id="UJS26253.1"/>
    </source>
</evidence>
<protein>
    <submittedName>
        <fullName evidence="1">DUF2281 domain-containing protein</fullName>
    </submittedName>
</protein>
<dbReference type="Proteomes" id="UP001054801">
    <property type="component" value="Chromosome"/>
</dbReference>
<accession>A0ABY3T497</accession>
<keyword evidence="2" id="KW-1185">Reference proteome</keyword>
<organism evidence="1 2">
    <name type="scientific">Thiothrix winogradskyi</name>
    <dbReference type="NCBI Taxonomy" id="96472"/>
    <lineage>
        <taxon>Bacteria</taxon>
        <taxon>Pseudomonadati</taxon>
        <taxon>Pseudomonadota</taxon>
        <taxon>Gammaproteobacteria</taxon>
        <taxon>Thiotrichales</taxon>
        <taxon>Thiotrichaceae</taxon>
        <taxon>Thiothrix</taxon>
    </lineage>
</organism>
<dbReference type="EMBL" id="CP091244">
    <property type="protein sequence ID" value="UJS26253.1"/>
    <property type="molecule type" value="Genomic_DNA"/>
</dbReference>
<proteinExistence type="predicted"/>
<dbReference type="RefSeq" id="WP_236501619.1">
    <property type="nucleotide sequence ID" value="NZ_CP091244.1"/>
</dbReference>
<reference evidence="1" key="1">
    <citation type="journal article" date="2022" name="Microorganisms">
        <title>Two New Species of Filamentous Sulfur Bacteria of the Genus Thiothrix, Thiothrix winogradskyi sp. nov. and 'Candidatus Thiothrix sulfatifontis' sp. nov.</title>
        <authorList>
            <person name="Ravin N.V."/>
            <person name="Rossetti S."/>
            <person name="Beletsky A.V."/>
            <person name="Kadnikov V.V."/>
            <person name="Rudenko T.S."/>
            <person name="Smolyakov D.D."/>
            <person name="Moskvitina M.I."/>
            <person name="Gureeva M.V."/>
            <person name="Mardanov A.V."/>
            <person name="Grabovich M.Y."/>
        </authorList>
    </citation>
    <scope>NUCLEOTIDE SEQUENCE</scope>
    <source>
        <strain evidence="1">CT3</strain>
    </source>
</reference>
<name>A0ABY3T497_9GAMM</name>
<evidence type="ECO:0000313" key="2">
    <source>
        <dbReference type="Proteomes" id="UP001054801"/>
    </source>
</evidence>
<sequence>MMTTAEILADRARLLPEDIAREVLDFMEFLNLKHQKTLDDAWDKQIQADAESGKLDALFAADIQAYESGQCQPI</sequence>